<evidence type="ECO:0000259" key="10">
    <source>
        <dbReference type="PROSITE" id="PS50263"/>
    </source>
</evidence>
<keyword evidence="12" id="KW-1185">Reference proteome</keyword>
<dbReference type="EC" id="2.3.1.269" evidence="9"/>
<evidence type="ECO:0000256" key="6">
    <source>
        <dbReference type="ARBA" id="ARBA00022989"/>
    </source>
</evidence>
<dbReference type="GO" id="GO:0042158">
    <property type="term" value="P:lipoprotein biosynthetic process"/>
    <property type="evidence" value="ECO:0007669"/>
    <property type="project" value="UniProtKB-UniRule"/>
</dbReference>
<feature type="domain" description="CN hydrolase" evidence="10">
    <location>
        <begin position="230"/>
        <end position="482"/>
    </location>
</feature>
<dbReference type="PROSITE" id="PS50263">
    <property type="entry name" value="CN_HYDROLASE"/>
    <property type="match status" value="1"/>
</dbReference>
<protein>
    <recommendedName>
        <fullName evidence="9">Apolipoprotein N-acyltransferase</fullName>
        <shortName evidence="9">ALP N-acyltransferase</shortName>
        <ecNumber evidence="9">2.3.1.269</ecNumber>
    </recommendedName>
</protein>
<reference evidence="11 12" key="1">
    <citation type="submission" date="2020-07" db="EMBL/GenBank/DDBJ databases">
        <authorList>
            <person name="Feng X."/>
        </authorList>
    </citation>
    <scope>NUCLEOTIDE SEQUENCE [LARGE SCALE GENOMIC DNA]</scope>
    <source>
        <strain evidence="11 12">JCM14086</strain>
    </source>
</reference>
<evidence type="ECO:0000313" key="11">
    <source>
        <dbReference type="EMBL" id="MBC2602194.1"/>
    </source>
</evidence>
<name>A0A7X1E4L9_9BACT</name>
<dbReference type="Proteomes" id="UP000525652">
    <property type="component" value="Unassembled WGS sequence"/>
</dbReference>
<keyword evidence="3 9" id="KW-1003">Cell membrane</keyword>
<feature type="transmembrane region" description="Helical" evidence="9">
    <location>
        <begin position="152"/>
        <end position="179"/>
    </location>
</feature>
<comment type="similarity">
    <text evidence="2 9">Belongs to the CN hydrolase family. Apolipoprotein N-acyltransferase subfamily.</text>
</comment>
<evidence type="ECO:0000313" key="12">
    <source>
        <dbReference type="Proteomes" id="UP000525652"/>
    </source>
</evidence>
<evidence type="ECO:0000256" key="1">
    <source>
        <dbReference type="ARBA" id="ARBA00004651"/>
    </source>
</evidence>
<dbReference type="RefSeq" id="WP_185692890.1">
    <property type="nucleotide sequence ID" value="NZ_JACHVA010000082.1"/>
</dbReference>
<comment type="catalytic activity">
    <reaction evidence="9">
        <text>N-terminal S-1,2-diacyl-sn-glyceryl-L-cysteinyl-[lipoprotein] + a glycerophospholipid = N-acyl-S-1,2-diacyl-sn-glyceryl-L-cysteinyl-[lipoprotein] + a 2-acyl-sn-glycero-3-phospholipid + H(+)</text>
        <dbReference type="Rhea" id="RHEA:48228"/>
        <dbReference type="Rhea" id="RHEA-COMP:14681"/>
        <dbReference type="Rhea" id="RHEA-COMP:14684"/>
        <dbReference type="ChEBI" id="CHEBI:15378"/>
        <dbReference type="ChEBI" id="CHEBI:136912"/>
        <dbReference type="ChEBI" id="CHEBI:140656"/>
        <dbReference type="ChEBI" id="CHEBI:140657"/>
        <dbReference type="ChEBI" id="CHEBI:140660"/>
        <dbReference type="EC" id="2.3.1.269"/>
    </reaction>
</comment>
<feature type="transmembrane region" description="Helical" evidence="9">
    <location>
        <begin position="52"/>
        <end position="70"/>
    </location>
</feature>
<proteinExistence type="inferred from homology"/>
<dbReference type="EMBL" id="JACHVA010000082">
    <property type="protein sequence ID" value="MBC2602194.1"/>
    <property type="molecule type" value="Genomic_DNA"/>
</dbReference>
<evidence type="ECO:0000256" key="2">
    <source>
        <dbReference type="ARBA" id="ARBA00010065"/>
    </source>
</evidence>
<evidence type="ECO:0000256" key="4">
    <source>
        <dbReference type="ARBA" id="ARBA00022679"/>
    </source>
</evidence>
<feature type="transmembrane region" description="Helical" evidence="9">
    <location>
        <begin position="199"/>
        <end position="219"/>
    </location>
</feature>
<dbReference type="HAMAP" id="MF_01148">
    <property type="entry name" value="Lnt"/>
    <property type="match status" value="1"/>
</dbReference>
<evidence type="ECO:0000256" key="5">
    <source>
        <dbReference type="ARBA" id="ARBA00022692"/>
    </source>
</evidence>
<dbReference type="InterPro" id="IPR045378">
    <property type="entry name" value="LNT_N"/>
</dbReference>
<dbReference type="InterPro" id="IPR036526">
    <property type="entry name" value="C-N_Hydrolase_sf"/>
</dbReference>
<keyword evidence="5 9" id="KW-0812">Transmembrane</keyword>
<feature type="transmembrane region" description="Helical" evidence="9">
    <location>
        <begin position="498"/>
        <end position="518"/>
    </location>
</feature>
<keyword evidence="8 9" id="KW-0012">Acyltransferase</keyword>
<dbReference type="CDD" id="cd07571">
    <property type="entry name" value="ALP_N-acyl_transferase"/>
    <property type="match status" value="1"/>
</dbReference>
<dbReference type="GO" id="GO:0005886">
    <property type="term" value="C:plasma membrane"/>
    <property type="evidence" value="ECO:0007669"/>
    <property type="project" value="UniProtKB-SubCell"/>
</dbReference>
<dbReference type="NCBIfam" id="TIGR00546">
    <property type="entry name" value="lnt"/>
    <property type="match status" value="1"/>
</dbReference>
<feature type="transmembrane region" description="Helical" evidence="9">
    <location>
        <begin position="75"/>
        <end position="95"/>
    </location>
</feature>
<comment type="caution">
    <text evidence="11">The sequence shown here is derived from an EMBL/GenBank/DDBJ whole genome shotgun (WGS) entry which is preliminary data.</text>
</comment>
<dbReference type="SUPFAM" id="SSF56317">
    <property type="entry name" value="Carbon-nitrogen hydrolase"/>
    <property type="match status" value="1"/>
</dbReference>
<evidence type="ECO:0000256" key="9">
    <source>
        <dbReference type="HAMAP-Rule" id="MF_01148"/>
    </source>
</evidence>
<dbReference type="GO" id="GO:0016410">
    <property type="term" value="F:N-acyltransferase activity"/>
    <property type="evidence" value="ECO:0007669"/>
    <property type="project" value="UniProtKB-UniRule"/>
</dbReference>
<organism evidence="11 12">
    <name type="scientific">Puniceicoccus vermicola</name>
    <dbReference type="NCBI Taxonomy" id="388746"/>
    <lineage>
        <taxon>Bacteria</taxon>
        <taxon>Pseudomonadati</taxon>
        <taxon>Verrucomicrobiota</taxon>
        <taxon>Opitutia</taxon>
        <taxon>Puniceicoccales</taxon>
        <taxon>Puniceicoccaceae</taxon>
        <taxon>Puniceicoccus</taxon>
    </lineage>
</organism>
<dbReference type="Pfam" id="PF20154">
    <property type="entry name" value="LNT_N"/>
    <property type="match status" value="1"/>
</dbReference>
<dbReference type="AlphaFoldDB" id="A0A7X1E4L9"/>
<dbReference type="PANTHER" id="PTHR38686:SF1">
    <property type="entry name" value="APOLIPOPROTEIN N-ACYLTRANSFERASE"/>
    <property type="match status" value="1"/>
</dbReference>
<keyword evidence="11" id="KW-0449">Lipoprotein</keyword>
<comment type="pathway">
    <text evidence="9">Protein modification; lipoprotein biosynthesis (N-acyl transfer).</text>
</comment>
<evidence type="ECO:0000256" key="3">
    <source>
        <dbReference type="ARBA" id="ARBA00022475"/>
    </source>
</evidence>
<dbReference type="PANTHER" id="PTHR38686">
    <property type="entry name" value="APOLIPOPROTEIN N-ACYLTRANSFERASE"/>
    <property type="match status" value="1"/>
</dbReference>
<dbReference type="InterPro" id="IPR004563">
    <property type="entry name" value="Apolipo_AcylTrfase"/>
</dbReference>
<keyword evidence="4 9" id="KW-0808">Transferase</keyword>
<evidence type="ECO:0000256" key="8">
    <source>
        <dbReference type="ARBA" id="ARBA00023315"/>
    </source>
</evidence>
<accession>A0A7X1E4L9</accession>
<evidence type="ECO:0000256" key="7">
    <source>
        <dbReference type="ARBA" id="ARBA00023136"/>
    </source>
</evidence>
<dbReference type="Pfam" id="PF00795">
    <property type="entry name" value="CN_hydrolase"/>
    <property type="match status" value="1"/>
</dbReference>
<dbReference type="Gene3D" id="3.60.110.10">
    <property type="entry name" value="Carbon-nitrogen hydrolase"/>
    <property type="match status" value="1"/>
</dbReference>
<dbReference type="UniPathway" id="UPA00666"/>
<keyword evidence="7 9" id="KW-0472">Membrane</keyword>
<dbReference type="InterPro" id="IPR003010">
    <property type="entry name" value="C-N_Hydrolase"/>
</dbReference>
<sequence>MRPWGWLLVLVLLSAFLRFTLFPPISFSEGAYFFLAPLLLWNWQGHSRKAIFGWGWLAGFLFWVASIVWLRHVTLIGMIGLSGVLALFMGVWSLVFGRWLQPRWAGKDTFTGSWFVPLVGAAVWVLLEWTRSWIFWGFPWNPVSLSQWNRPAVLSIVSATGGWGLTFLLIWINLALVQWLRTPFTEWKSKGFLPVARKVPIVLVVPIGILMVSAGSYFWQSMKREPSEPVRVGFVQPYSTMKWDQSAVSRNIENLWQETRSLQGEDPEIILWPEASTPIPVIGEYSIRTGVEALASGMKAPILMGNMASYREKGIYENGVFLVEPDGGLVADYYVKRELVPFGEFVPFREIFPFLEKVVPIGLDCRPGERPVLFPFPSADGQDKVGPLVCYEDVFPSLARDTTQAGADWLFVATNNVWYGEEAGAYQHAAHAVVRAVENRRPVLRSGNAGWSGWIDEWGHIRKRVSDENGSIYFRGAETVSVNRDLRFDGVMTPYARFGDWIVALAAGILGAGLLSSWKRKRS</sequence>
<gene>
    <name evidence="9 11" type="primary">lnt</name>
    <name evidence="11" type="ORF">H5P30_10430</name>
</gene>
<keyword evidence="6 9" id="KW-1133">Transmembrane helix</keyword>
<feature type="transmembrane region" description="Helical" evidence="9">
    <location>
        <begin position="115"/>
        <end position="140"/>
    </location>
</feature>
<comment type="subcellular location">
    <subcellularLocation>
        <location evidence="1 9">Cell membrane</location>
        <topology evidence="1 9">Multi-pass membrane protein</topology>
    </subcellularLocation>
</comment>
<comment type="function">
    <text evidence="9">Catalyzes the phospholipid dependent N-acylation of the N-terminal cysteine of apolipoprotein, the last step in lipoprotein maturation.</text>
</comment>